<name>A0A088MXG2_9GAMM</name>
<dbReference type="GO" id="GO:0016226">
    <property type="term" value="P:iron-sulfur cluster assembly"/>
    <property type="evidence" value="ECO:0007669"/>
    <property type="project" value="TreeGrafter"/>
</dbReference>
<protein>
    <recommendedName>
        <fullName evidence="4">tRNA-modifying protein YgfZ</fullName>
    </recommendedName>
</protein>
<dbReference type="GO" id="GO:0005737">
    <property type="term" value="C:cytoplasm"/>
    <property type="evidence" value="ECO:0007669"/>
    <property type="project" value="UniProtKB-SubCell"/>
</dbReference>
<dbReference type="Pfam" id="PF21130">
    <property type="entry name" value="YgfZ_barrel"/>
    <property type="match status" value="1"/>
</dbReference>
<proteinExistence type="inferred from homology"/>
<evidence type="ECO:0000256" key="4">
    <source>
        <dbReference type="HAMAP-Rule" id="MF_01175"/>
    </source>
</evidence>
<dbReference type="Gene3D" id="3.30.70.1630">
    <property type="match status" value="1"/>
</dbReference>
<comment type="similarity">
    <text evidence="4">Belongs to the tRNA-modifying YgfZ family.</text>
</comment>
<comment type="function">
    <text evidence="4">Folate-binding protein involved in regulating the level of ATP-DnaA and in the modification of some tRNAs. It is probably a key factor in regulatory networks that act via tRNA modification, such as initiation of chromosomal replication.</text>
</comment>
<dbReference type="SUPFAM" id="SSF103025">
    <property type="entry name" value="Folate-binding domain"/>
    <property type="match status" value="1"/>
</dbReference>
<dbReference type="InterPro" id="IPR045179">
    <property type="entry name" value="YgfZ/GcvT"/>
</dbReference>
<dbReference type="HAMAP" id="MF_01175">
    <property type="entry name" value="tRNA_modifying_YgfZ"/>
    <property type="match status" value="1"/>
</dbReference>
<reference evidence="6 7" key="1">
    <citation type="journal article" date="2014" name="MBio">
        <title>Differential genome evolution between companion symbionts in an insect-bacterial symbiosis.</title>
        <authorList>
            <person name="Bennett G.M."/>
            <person name="McCutcheon J.P."/>
            <person name="MacDonald B.R."/>
            <person name="Romanovicz D."/>
            <person name="Moran N.A."/>
        </authorList>
    </citation>
    <scope>NUCLEOTIDE SEQUENCE [LARGE SCALE GENOMIC DNA]</scope>
    <source>
        <strain evidence="6 7">BGSS</strain>
    </source>
</reference>
<dbReference type="PANTHER" id="PTHR22602">
    <property type="entry name" value="TRANSFERASE CAF17, MITOCHONDRIAL-RELATED"/>
    <property type="match status" value="1"/>
</dbReference>
<dbReference type="AlphaFoldDB" id="A0A088MXG2"/>
<dbReference type="GO" id="GO:0005542">
    <property type="term" value="F:folic acid binding"/>
    <property type="evidence" value="ECO:0007669"/>
    <property type="project" value="UniProtKB-UniRule"/>
</dbReference>
<keyword evidence="2 4" id="KW-0819">tRNA processing</keyword>
<feature type="domain" description="tRNA-modifying protein YgfZ-like beta-barrel" evidence="5">
    <location>
        <begin position="245"/>
        <end position="312"/>
    </location>
</feature>
<feature type="binding site" evidence="4">
    <location>
        <position position="190"/>
    </location>
    <ligand>
        <name>folate</name>
        <dbReference type="ChEBI" id="CHEBI:62501"/>
    </ligand>
</feature>
<dbReference type="InterPro" id="IPR029043">
    <property type="entry name" value="GcvT/YgfZ_C"/>
</dbReference>
<dbReference type="InterPro" id="IPR048451">
    <property type="entry name" value="YgfZ_barrel"/>
</dbReference>
<keyword evidence="3 4" id="KW-0290">Folate-binding</keyword>
<comment type="subcellular location">
    <subcellularLocation>
        <location evidence="4">Cytoplasm</location>
    </subcellularLocation>
</comment>
<gene>
    <name evidence="6" type="ORF">IM45_345</name>
</gene>
<sequence length="327" mass="37179">MYFMSNSNIPIPLSSNDLPLTIIFLEEWTLITINGIDSIKYLQGQLTCNIVSLNSNQYIFAAHCNAQGKMYSTIRIFYHLDQLSLIIRSSVRDRQLEILKKYAVFSKVTITANDNVVLLGIAGFQAQETLNQFFARLPNILCPVIHYTDTTIIYFSQPKHRFLLITTHVVRNYLLHVLTGKAQINNSKQWLALDIEAGYPIIDDVTSTRLIPQAVNLELLGGIDFNKGCYVGQEVIARTKYRGMNKQKLYFLIGNASNIPVTGESLEIKIGNHWRCTGIILAACQMANQKIWVQAVLNNDLEIDSLLRVREDNNSLLNIYPLFYKTL</sequence>
<dbReference type="Proteomes" id="UP000067325">
    <property type="component" value="Chromosome"/>
</dbReference>
<dbReference type="NCBIfam" id="NF007110">
    <property type="entry name" value="PRK09559.1"/>
    <property type="match status" value="1"/>
</dbReference>
<accession>A0A088MXG2</accession>
<dbReference type="GO" id="GO:0008033">
    <property type="term" value="P:tRNA processing"/>
    <property type="evidence" value="ECO:0007669"/>
    <property type="project" value="UniProtKB-UniRule"/>
</dbReference>
<evidence type="ECO:0000313" key="6">
    <source>
        <dbReference type="EMBL" id="AIN47055.1"/>
    </source>
</evidence>
<dbReference type="SUPFAM" id="SSF101790">
    <property type="entry name" value="Aminomethyltransferase beta-barrel domain"/>
    <property type="match status" value="1"/>
</dbReference>
<keyword evidence="1 4" id="KW-0963">Cytoplasm</keyword>
<dbReference type="Gene3D" id="3.30.70.1400">
    <property type="entry name" value="Aminomethyltransferase beta-barrel domains"/>
    <property type="match status" value="1"/>
</dbReference>
<dbReference type="NCBIfam" id="TIGR03317">
    <property type="entry name" value="ygfZ_signature"/>
    <property type="match status" value="1"/>
</dbReference>
<evidence type="ECO:0000256" key="3">
    <source>
        <dbReference type="ARBA" id="ARBA00022954"/>
    </source>
</evidence>
<evidence type="ECO:0000256" key="2">
    <source>
        <dbReference type="ARBA" id="ARBA00022694"/>
    </source>
</evidence>
<evidence type="ECO:0000256" key="1">
    <source>
        <dbReference type="ARBA" id="ARBA00022490"/>
    </source>
</evidence>
<dbReference type="Gene3D" id="2.40.30.160">
    <property type="match status" value="1"/>
</dbReference>
<dbReference type="PANTHER" id="PTHR22602:SF0">
    <property type="entry name" value="TRANSFERASE CAF17, MITOCHONDRIAL-RELATED"/>
    <property type="match status" value="1"/>
</dbReference>
<organism evidence="6 7">
    <name type="scientific">Candidatus Palibaumannia cicadellinicola</name>
    <dbReference type="NCBI Taxonomy" id="186490"/>
    <lineage>
        <taxon>Bacteria</taxon>
        <taxon>Pseudomonadati</taxon>
        <taxon>Pseudomonadota</taxon>
        <taxon>Gammaproteobacteria</taxon>
        <taxon>Candidatus Palibaumannia</taxon>
    </lineage>
</organism>
<feature type="binding site" evidence="4">
    <location>
        <position position="28"/>
    </location>
    <ligand>
        <name>folate</name>
        <dbReference type="ChEBI" id="CHEBI:62501"/>
    </ligand>
</feature>
<dbReference type="eggNOG" id="COG0354">
    <property type="taxonomic scope" value="Bacteria"/>
</dbReference>
<evidence type="ECO:0000259" key="5">
    <source>
        <dbReference type="Pfam" id="PF21130"/>
    </source>
</evidence>
<dbReference type="EMBL" id="CP008985">
    <property type="protein sequence ID" value="AIN47055.1"/>
    <property type="molecule type" value="Genomic_DNA"/>
</dbReference>
<dbReference type="GO" id="GO:0009451">
    <property type="term" value="P:RNA modification"/>
    <property type="evidence" value="ECO:0007669"/>
    <property type="project" value="InterPro"/>
</dbReference>
<dbReference type="KEGG" id="bcib:IM45_345"/>
<evidence type="ECO:0000313" key="7">
    <source>
        <dbReference type="Proteomes" id="UP000067325"/>
    </source>
</evidence>
<dbReference type="InterPro" id="IPR017703">
    <property type="entry name" value="YgfZ/GCV_T_CS"/>
</dbReference>
<dbReference type="InterPro" id="IPR023758">
    <property type="entry name" value="tRNA-modifying_YgfZ"/>
</dbReference>